<reference evidence="4" key="1">
    <citation type="journal article" date="2019" name="Int. J. Syst. Evol. Microbiol.">
        <title>The Global Catalogue of Microorganisms (GCM) 10K type strain sequencing project: providing services to taxonomists for standard genome sequencing and annotation.</title>
        <authorList>
            <consortium name="The Broad Institute Genomics Platform"/>
            <consortium name="The Broad Institute Genome Sequencing Center for Infectious Disease"/>
            <person name="Wu L."/>
            <person name="Ma J."/>
        </authorList>
    </citation>
    <scope>NUCLEOTIDE SEQUENCE [LARGE SCALE GENOMIC DNA]</scope>
    <source>
        <strain evidence="4">TISTR 1571</strain>
    </source>
</reference>
<evidence type="ECO:0000256" key="1">
    <source>
        <dbReference type="SAM" id="MobiDB-lite"/>
    </source>
</evidence>
<evidence type="ECO:0000256" key="2">
    <source>
        <dbReference type="SAM" id="SignalP"/>
    </source>
</evidence>
<gene>
    <name evidence="3" type="ORF">ACFSW4_10465</name>
</gene>
<dbReference type="RefSeq" id="WP_054754964.1">
    <property type="nucleotide sequence ID" value="NZ_JBHUMZ010000023.1"/>
</dbReference>
<feature type="region of interest" description="Disordered" evidence="1">
    <location>
        <begin position="117"/>
        <end position="177"/>
    </location>
</feature>
<comment type="caution">
    <text evidence="3">The sequence shown here is derived from an EMBL/GenBank/DDBJ whole genome shotgun (WGS) entry which is preliminary data.</text>
</comment>
<proteinExistence type="predicted"/>
<feature type="compositionally biased region" description="Basic and acidic residues" evidence="1">
    <location>
        <begin position="281"/>
        <end position="324"/>
    </location>
</feature>
<feature type="compositionally biased region" description="Acidic residues" evidence="1">
    <location>
        <begin position="117"/>
        <end position="171"/>
    </location>
</feature>
<keyword evidence="4" id="KW-1185">Reference proteome</keyword>
<evidence type="ECO:0000313" key="3">
    <source>
        <dbReference type="EMBL" id="MFD2639290.1"/>
    </source>
</evidence>
<organism evidence="3 4">
    <name type="scientific">Piscibacillus salipiscarius</name>
    <dbReference type="NCBI Taxonomy" id="299480"/>
    <lineage>
        <taxon>Bacteria</taxon>
        <taxon>Bacillati</taxon>
        <taxon>Bacillota</taxon>
        <taxon>Bacilli</taxon>
        <taxon>Bacillales</taxon>
        <taxon>Bacillaceae</taxon>
        <taxon>Piscibacillus</taxon>
    </lineage>
</organism>
<feature type="signal peptide" evidence="2">
    <location>
        <begin position="1"/>
        <end position="28"/>
    </location>
</feature>
<feature type="chain" id="PRO_5046480291" description="DUF5667 domain-containing protein" evidence="2">
    <location>
        <begin position="29"/>
        <end position="341"/>
    </location>
</feature>
<name>A0ABW5QC31_9BACI</name>
<feature type="compositionally biased region" description="Basic residues" evidence="1">
    <location>
        <begin position="325"/>
        <end position="334"/>
    </location>
</feature>
<feature type="region of interest" description="Disordered" evidence="1">
    <location>
        <begin position="223"/>
        <end position="341"/>
    </location>
</feature>
<keyword evidence="2" id="KW-0732">Signal</keyword>
<evidence type="ECO:0008006" key="5">
    <source>
        <dbReference type="Google" id="ProtNLM"/>
    </source>
</evidence>
<dbReference type="EMBL" id="JBHUMZ010000023">
    <property type="protein sequence ID" value="MFD2639290.1"/>
    <property type="molecule type" value="Genomic_DNA"/>
</dbReference>
<evidence type="ECO:0000313" key="4">
    <source>
        <dbReference type="Proteomes" id="UP001597452"/>
    </source>
</evidence>
<feature type="compositionally biased region" description="Acidic residues" evidence="1">
    <location>
        <begin position="230"/>
        <end position="280"/>
    </location>
</feature>
<protein>
    <recommendedName>
        <fullName evidence="5">DUF5667 domain-containing protein</fullName>
    </recommendedName>
</protein>
<sequence length="341" mass="38457">MKRRKLIHSVSAATLTASMVLAPMSISADNHESTKDSDETKVVVKEETTLEEKLFSYYGKVTDQLSLALEEEDTERVGLILDWSLQQIEEAELLYQQGLEEDANILLEEALYILENAESDEEESSEEENEETNEEEQENEDEASEDETSEEEDVVEEDDEDEEETEEEENEVVGQNVISLALAMEKVKNPNAQASLKRNIERSLDRLQAKYGEEELSALYERLNGITDEFAQEDSEETPEEGTSDEEQTEEDSSTEEPTEEPEEVEEPTEEDEVVEEEVDEVKVEEDREENYEVKSSDQKSKGKSNFGKEKAKEAKSKASEKGNKGKGKGKGKGNGKGPNN</sequence>
<accession>A0ABW5QC31</accession>
<dbReference type="Proteomes" id="UP001597452">
    <property type="component" value="Unassembled WGS sequence"/>
</dbReference>